<feature type="compositionally biased region" description="Basic and acidic residues" evidence="8">
    <location>
        <begin position="2355"/>
        <end position="2364"/>
    </location>
</feature>
<feature type="region of interest" description="Disordered" evidence="8">
    <location>
        <begin position="304"/>
        <end position="329"/>
    </location>
</feature>
<dbReference type="Pfam" id="PF09497">
    <property type="entry name" value="Med12"/>
    <property type="match status" value="1"/>
</dbReference>
<evidence type="ECO:0000256" key="7">
    <source>
        <dbReference type="ARBA" id="ARBA00032010"/>
    </source>
</evidence>
<dbReference type="GO" id="GO:0006357">
    <property type="term" value="P:regulation of transcription by RNA polymerase II"/>
    <property type="evidence" value="ECO:0007669"/>
    <property type="project" value="InterPro"/>
</dbReference>
<keyword evidence="6" id="KW-0539">Nucleus</keyword>
<protein>
    <recommendedName>
        <fullName evidence="3">Mediator of RNA polymerase II transcription subunit 12</fullName>
    </recommendedName>
    <alternativeName>
        <fullName evidence="7">Mediator complex subunit 12</fullName>
    </alternativeName>
</protein>
<keyword evidence="5" id="KW-0804">Transcription</keyword>
<evidence type="ECO:0000256" key="1">
    <source>
        <dbReference type="ARBA" id="ARBA00004123"/>
    </source>
</evidence>
<accession>A0A9W8B607</accession>
<evidence type="ECO:0000256" key="5">
    <source>
        <dbReference type="ARBA" id="ARBA00023163"/>
    </source>
</evidence>
<feature type="region of interest" description="Disordered" evidence="8">
    <location>
        <begin position="835"/>
        <end position="871"/>
    </location>
</feature>
<evidence type="ECO:0000256" key="2">
    <source>
        <dbReference type="ARBA" id="ARBA00010289"/>
    </source>
</evidence>
<reference evidence="10" key="1">
    <citation type="submission" date="2022-07" db="EMBL/GenBank/DDBJ databases">
        <title>Phylogenomic reconstructions and comparative analyses of Kickxellomycotina fungi.</title>
        <authorList>
            <person name="Reynolds N.K."/>
            <person name="Stajich J.E."/>
            <person name="Barry K."/>
            <person name="Grigoriev I.V."/>
            <person name="Crous P."/>
            <person name="Smith M.E."/>
        </authorList>
    </citation>
    <scope>NUCLEOTIDE SEQUENCE</scope>
    <source>
        <strain evidence="10">RSA 567</strain>
    </source>
</reference>
<keyword evidence="11" id="KW-1185">Reference proteome</keyword>
<dbReference type="SMART" id="SM01281">
    <property type="entry name" value="Med12"/>
    <property type="match status" value="1"/>
</dbReference>
<evidence type="ECO:0000256" key="4">
    <source>
        <dbReference type="ARBA" id="ARBA00023015"/>
    </source>
</evidence>
<organism evidence="10 11">
    <name type="scientific">Dimargaris verticillata</name>
    <dbReference type="NCBI Taxonomy" id="2761393"/>
    <lineage>
        <taxon>Eukaryota</taxon>
        <taxon>Fungi</taxon>
        <taxon>Fungi incertae sedis</taxon>
        <taxon>Zoopagomycota</taxon>
        <taxon>Kickxellomycotina</taxon>
        <taxon>Dimargaritomycetes</taxon>
        <taxon>Dimargaritales</taxon>
        <taxon>Dimargaritaceae</taxon>
        <taxon>Dimargaris</taxon>
    </lineage>
</organism>
<comment type="similarity">
    <text evidence="2">Belongs to the Mediator complex subunit 12 family.</text>
</comment>
<dbReference type="PANTHER" id="PTHR46567">
    <property type="entry name" value="MEDIATOR OF RNA POLYMERASE II TRANSCRIPTION SUBUNIT 12"/>
    <property type="match status" value="1"/>
</dbReference>
<dbReference type="InterPro" id="IPR019035">
    <property type="entry name" value="Mediator_Med12"/>
</dbReference>
<sequence>MATAITEPIILLGTTAREVRRLMAPMEHILMPIPVAQLLIMLPTRAQRYSLKPPGDLPSFVDNNASLGFPDFFPQLSRQPEDQLTERNVRHGYAGHAVIDADASSIHDLMFDRLQDGDFVRKLGAYALDILKQQSSALATNSPETSRTSPATLERTLSMDSSRLSNEAQTNFTGPRWHLAARVGARSYFQPPVTKYIADTTERDKWWQQLADPTVPLVTLAKSIPRGQRMDRLLETLVQHLVPLTRAVWVIQVIGCDEIQAAMQTKGGQPLVQAVESYTRTWSLCWLDYIKKLLQEVALAGPSTSAASEPTGPQPQAPPPGQPAPTEATAPCIQPFANAEAQRHWIDRWSYVWRLARYQCDQELLDIRRLLRWIIDEVSSTEKLEHFVLLLPCLIEYIPDIKRARFLLRRLINSLGDRFVFFTHQYHLPGRLWSVLVRVFRELFLTCPDAFVDPSTWSQKRALWQRLLFDTSFHTRSLAPLLDAVTNVGPLRPLMTESRLANGKAWGTASDASGSRGVPVSRLHALWHQVDSRNAVFTAPGQIPLTLRQLPASANGNDTPPDFRHDTPLAAWIAACGYAYAFSRLTPLTCLELNRPLEAMARASRPVPSAFQWLTQLKGIYECQCTTGADEGTVSPIGESLPFVQFVFLWLTRWVIKQPNATHAHCSLAGTNADSMDANDPTVSVWRIYTACLVLNVFKLVGLSPSKPKAHGLGSLAAHSDPLSLAHATAPASVALTPRLLPAQENLVERYSTLDDLARAIRVQSETQPHTVAAIHRRQRLLQDALETCLTQMQASSLESVLAYLVTELTKANLFSYSHYVQKIIARGQLPPTTDHTPTNLVLTSPITPRAPRVGDSPNLRSPRTPTHATPMPHVGFLRHLGILSEGELQARQVVLYKSNHLKFDHPDPSLFQPLASPPPSLSPLRQELDEFRVLLYWQARIAARLPWLVAYDAQTRCDQPLSSALLFRLVANFRSRTATGSTVDKAQPSTWRPQALVPALVTSTVVDESIAVETDPWSGSRLAEQITPRTESVVQSWVPAQLDHTLPSEVAVDPLWNAIFGSTDLASKPLATTLTPYLASRLVHSWFLPMVRYFIVKETEIGVDNWRVITQPGSSLLNTRQLCTVFYILAQVELAVSSPKPPQRLASLSPLAAQELLTGWTDEVGSAAVKHRWEITRWLLDRTIDRRLTTVLINDLITWRFHYPALVTDLGSLWELLRGQLSQALATGVCHLGLVQYAVTFVSESGLTPAQIKAWLQEMRGQWKQWQQQLLLPRTKPTTASSALSMDELCKLLGRASGWTYVPLQATLGWAPPLPSKPSAYANAPASVSAELSGHQIIETVCQFYGQWQQGLPPNQHHPPVHFLRLVLERLSMAFGYWLNAVTGPEASQLSKESIGVRGRQLSAALADALVGTSALIHQEPLAFSSAIRLAPGYIGQSFSHSLRQAERQIIPYLSYVWQQHFAQLCSPSPGVTYHSAKATTEPYLAHTTMALWWTQLVCQHIVSIDAVIQDGIAPLMVVVTEEWLPQVEQSARVKDAATALLATLLELASALLGVDPVAQSAHDPQLLRATFHQLLTLTDAHGLQAARALQFLGTSPPGPELVAGLFTLIQACAGLQVKLLSLLQSGSVSMKACCLQVDAFVARVISTPWIRQLVAQGAHTIYQAYGQRWAMLQPMAVPDQLAQPAAMQTPTHGHSDLSSSAALPGATGALAMDWLGQLLFAARSYEQRRQFIESFSIQPQSTVESVLASIDHGVALSLTSPMPSLLFQAVGLDLLSRAESDMVAAASAASSFALLKARLHWLIDVHAMQVSGRLQPWYDQLAPVYRQCLALPTYQSIPGSLSLTTTSAGNGGENGADAPYSFADWLLRAMTYLLVTRHPTTTLDALSDMFTQLLPIFDASSLIGALNYQMAFLQPERGDTPVFSGQCLLNRFDRLPALTLPALDLCSISRTTTFPSSEHARSEPTAPLAFVQVADAFSLFMCHLLRALQAQVPGLCPQAVPANDKIDSKAGEGTNAGSTDMTEVAMQCHLNWLRALLEQLQWFLASAPVFSAMHTLALDYHAAKCQLSVSERPTPGGTASPGQATLSTGAVAFTLDHVYISLWLRIRAVGPLLPLLIKHAAKAQFIAWVMTLIQLLNSVLGPLEPECVPLGFDSQRPLVPTASLFDVTLDLVSVCLDEQPNELRTALMTELRTLSATWRLHPSSASRLKRILPFEILNVYTVDWKPNPNVPLNPWRWLDVSQPIAPPNAANGNGNSGTGAYLPGPGTPGPHARTDDGPDAPRPYAYINCTSLSLTYFNAKRYRTDEKNTFAQYFHHHNLTMACQYGLESVASVGTTALPTPRLAPSGLPGPNHFKDSLRGRADTPGFSSPAKHGLESDTNPPTTGTSATTQEEGEIMAKRVRT</sequence>
<feature type="region of interest" description="Disordered" evidence="8">
    <location>
        <begin position="2343"/>
        <end position="2405"/>
    </location>
</feature>
<feature type="region of interest" description="Disordered" evidence="8">
    <location>
        <begin position="2249"/>
        <end position="2284"/>
    </location>
</feature>
<evidence type="ECO:0000256" key="8">
    <source>
        <dbReference type="SAM" id="MobiDB-lite"/>
    </source>
</evidence>
<dbReference type="EMBL" id="JANBQB010000073">
    <property type="protein sequence ID" value="KAJ1983035.1"/>
    <property type="molecule type" value="Genomic_DNA"/>
</dbReference>
<feature type="domain" description="Mediator complex subunit Med12" evidence="9">
    <location>
        <begin position="189"/>
        <end position="252"/>
    </location>
</feature>
<evidence type="ECO:0000256" key="3">
    <source>
        <dbReference type="ARBA" id="ARBA00019622"/>
    </source>
</evidence>
<dbReference type="GO" id="GO:0003712">
    <property type="term" value="F:transcription coregulator activity"/>
    <property type="evidence" value="ECO:0007669"/>
    <property type="project" value="InterPro"/>
</dbReference>
<evidence type="ECO:0000259" key="9">
    <source>
        <dbReference type="SMART" id="SM01281"/>
    </source>
</evidence>
<keyword evidence="4" id="KW-0805">Transcription regulation</keyword>
<feature type="compositionally biased region" description="Polar residues" evidence="8">
    <location>
        <begin position="835"/>
        <end position="847"/>
    </location>
</feature>
<dbReference type="PANTHER" id="PTHR46567:SF1">
    <property type="entry name" value="MEDIATOR OF RNA POLYMERASE II TRANSCRIPTION SUBUNIT 12"/>
    <property type="match status" value="1"/>
</dbReference>
<evidence type="ECO:0000256" key="6">
    <source>
        <dbReference type="ARBA" id="ARBA00023242"/>
    </source>
</evidence>
<evidence type="ECO:0000313" key="10">
    <source>
        <dbReference type="EMBL" id="KAJ1983035.1"/>
    </source>
</evidence>
<proteinExistence type="inferred from homology"/>
<feature type="compositionally biased region" description="Pro residues" evidence="8">
    <location>
        <begin position="312"/>
        <end position="323"/>
    </location>
</feature>
<dbReference type="Proteomes" id="UP001151582">
    <property type="component" value="Unassembled WGS sequence"/>
</dbReference>
<dbReference type="GO" id="GO:0016592">
    <property type="term" value="C:mediator complex"/>
    <property type="evidence" value="ECO:0007669"/>
    <property type="project" value="InterPro"/>
</dbReference>
<feature type="compositionally biased region" description="Polar residues" evidence="8">
    <location>
        <begin position="859"/>
        <end position="868"/>
    </location>
</feature>
<dbReference type="OrthoDB" id="20828at2759"/>
<name>A0A9W8B607_9FUNG</name>
<evidence type="ECO:0000313" key="11">
    <source>
        <dbReference type="Proteomes" id="UP001151582"/>
    </source>
</evidence>
<comment type="subcellular location">
    <subcellularLocation>
        <location evidence="1">Nucleus</location>
    </subcellularLocation>
</comment>
<comment type="caution">
    <text evidence="10">The sequence shown here is derived from an EMBL/GenBank/DDBJ whole genome shotgun (WGS) entry which is preliminary data.</text>
</comment>
<gene>
    <name evidence="10" type="ORF">H4R34_001519</name>
</gene>
<feature type="compositionally biased region" description="Low complexity" evidence="8">
    <location>
        <begin position="2381"/>
        <end position="2392"/>
    </location>
</feature>